<dbReference type="PANTHER" id="PTHR31412">
    <property type="entry name" value="ZINC METALLOPROTEASE EGY1"/>
    <property type="match status" value="1"/>
</dbReference>
<feature type="transmembrane region" description="Helical" evidence="8">
    <location>
        <begin position="152"/>
        <end position="169"/>
    </location>
</feature>
<protein>
    <submittedName>
        <fullName evidence="10">Site-2 protease family protein</fullName>
    </submittedName>
</protein>
<accession>A0A7T3FVE6</accession>
<dbReference type="InterPro" id="IPR008915">
    <property type="entry name" value="Peptidase_M50"/>
</dbReference>
<comment type="subcellular location">
    <subcellularLocation>
        <location evidence="1">Membrane</location>
        <topology evidence="1">Multi-pass membrane protein</topology>
    </subcellularLocation>
</comment>
<dbReference type="Proteomes" id="UP000595001">
    <property type="component" value="Chromosome"/>
</dbReference>
<proteinExistence type="predicted"/>
<feature type="transmembrane region" description="Helical" evidence="8">
    <location>
        <begin position="350"/>
        <end position="369"/>
    </location>
</feature>
<dbReference type="AlphaFoldDB" id="A0A7T3FVE6"/>
<reference evidence="10 11" key="1">
    <citation type="submission" date="2020-12" db="EMBL/GenBank/DDBJ databases">
        <title>Halosimplex halophilum sp. nov. and Halosimplex salinum sp. nov., two new members of the genus Halosimplex.</title>
        <authorList>
            <person name="Cui H.L."/>
        </authorList>
    </citation>
    <scope>NUCLEOTIDE SEQUENCE [LARGE SCALE GENOMIC DNA]</scope>
    <source>
        <strain evidence="10 11">YGH94</strain>
    </source>
</reference>
<feature type="transmembrane region" description="Helical" evidence="8">
    <location>
        <begin position="121"/>
        <end position="140"/>
    </location>
</feature>
<feature type="transmembrane region" description="Helical" evidence="8">
    <location>
        <begin position="316"/>
        <end position="338"/>
    </location>
</feature>
<dbReference type="CDD" id="cd06160">
    <property type="entry name" value="S2P-M50_like_2"/>
    <property type="match status" value="1"/>
</dbReference>
<evidence type="ECO:0000256" key="2">
    <source>
        <dbReference type="ARBA" id="ARBA00022670"/>
    </source>
</evidence>
<gene>
    <name evidence="10" type="ORF">I7X12_11690</name>
</gene>
<keyword evidence="3 8" id="KW-0812">Transmembrane</keyword>
<evidence type="ECO:0000256" key="8">
    <source>
        <dbReference type="SAM" id="Phobius"/>
    </source>
</evidence>
<dbReference type="KEGG" id="hlt:I7X12_11690"/>
<evidence type="ECO:0000256" key="5">
    <source>
        <dbReference type="ARBA" id="ARBA00022946"/>
    </source>
</evidence>
<name>A0A7T3FVE6_9EURY</name>
<dbReference type="OrthoDB" id="19110at2157"/>
<dbReference type="GO" id="GO:0008233">
    <property type="term" value="F:peptidase activity"/>
    <property type="evidence" value="ECO:0007669"/>
    <property type="project" value="UniProtKB-KW"/>
</dbReference>
<dbReference type="GO" id="GO:0016020">
    <property type="term" value="C:membrane"/>
    <property type="evidence" value="ECO:0007669"/>
    <property type="project" value="UniProtKB-SubCell"/>
</dbReference>
<keyword evidence="6 8" id="KW-1133">Transmembrane helix</keyword>
<evidence type="ECO:0000313" key="10">
    <source>
        <dbReference type="EMBL" id="QPV61429.1"/>
    </source>
</evidence>
<evidence type="ECO:0000259" key="9">
    <source>
        <dbReference type="Pfam" id="PF02163"/>
    </source>
</evidence>
<keyword evidence="11" id="KW-1185">Reference proteome</keyword>
<sequence length="371" mass="39012">MSAPTSPSPDLPEPGSLGESFDVYEVEATDDGARYYGELDGGREAVEQRLARRFRERGYRVRLARETGEHVLVATERSTAVEGVPWTNVALFVATLATTLFAGTGWYGYGLGTAPGRLLSAWPFAAAVLSVLAVHEFGHYLASRYHDVEASLPYFIPVPTALGTLGAVIRMRDHIPDREALFDIGVAGPLAGLVATVAVTAIGVSLPPIDVSGAGGLAYATQYELGYPPLIQAVAAVLGEPLRYGDPGLAVNPVLIGGWVGAFVTFLNLLPVGQLDGAHVSRALVGERVAALRYVLPLALFGLAAALLVFADGQAVGIWVLWGLLTLVLGRAGTATPLDDRPVDRRRQAVGALALVLGALCFTPVPIVVTL</sequence>
<feature type="transmembrane region" description="Helical" evidence="8">
    <location>
        <begin position="291"/>
        <end position="310"/>
    </location>
</feature>
<organism evidence="10 11">
    <name type="scientific">Halosimplex litoreum</name>
    <dbReference type="NCBI Taxonomy" id="1198301"/>
    <lineage>
        <taxon>Archaea</taxon>
        <taxon>Methanobacteriati</taxon>
        <taxon>Methanobacteriota</taxon>
        <taxon>Stenosarchaea group</taxon>
        <taxon>Halobacteria</taxon>
        <taxon>Halobacteriales</taxon>
        <taxon>Haloarculaceae</taxon>
        <taxon>Halosimplex</taxon>
    </lineage>
</organism>
<evidence type="ECO:0000256" key="7">
    <source>
        <dbReference type="ARBA" id="ARBA00023136"/>
    </source>
</evidence>
<feature type="transmembrane region" description="Helical" evidence="8">
    <location>
        <begin position="89"/>
        <end position="109"/>
    </location>
</feature>
<dbReference type="Pfam" id="PF02163">
    <property type="entry name" value="Peptidase_M50"/>
    <property type="match status" value="1"/>
</dbReference>
<dbReference type="GO" id="GO:0006508">
    <property type="term" value="P:proteolysis"/>
    <property type="evidence" value="ECO:0007669"/>
    <property type="project" value="UniProtKB-KW"/>
</dbReference>
<evidence type="ECO:0000256" key="6">
    <source>
        <dbReference type="ARBA" id="ARBA00022989"/>
    </source>
</evidence>
<dbReference type="RefSeq" id="WP_198060260.1">
    <property type="nucleotide sequence ID" value="NZ_CP065856.1"/>
</dbReference>
<evidence type="ECO:0000313" key="11">
    <source>
        <dbReference type="Proteomes" id="UP000595001"/>
    </source>
</evidence>
<evidence type="ECO:0000256" key="3">
    <source>
        <dbReference type="ARBA" id="ARBA00022692"/>
    </source>
</evidence>
<dbReference type="InterPro" id="IPR044838">
    <property type="entry name" value="EGY1-like"/>
</dbReference>
<feature type="domain" description="Peptidase M50" evidence="9">
    <location>
        <begin position="124"/>
        <end position="288"/>
    </location>
</feature>
<dbReference type="EMBL" id="CP065856">
    <property type="protein sequence ID" value="QPV61429.1"/>
    <property type="molecule type" value="Genomic_DNA"/>
</dbReference>
<keyword evidence="2 10" id="KW-0645">Protease</keyword>
<dbReference type="PANTHER" id="PTHR31412:SF0">
    <property type="entry name" value="ZINC METALLOPROTEASE EGY1, CHLOROPLASTIC-RELATED"/>
    <property type="match status" value="1"/>
</dbReference>
<keyword evidence="5" id="KW-0809">Transit peptide</keyword>
<keyword evidence="7 8" id="KW-0472">Membrane</keyword>
<feature type="transmembrane region" description="Helical" evidence="8">
    <location>
        <begin position="181"/>
        <end position="204"/>
    </location>
</feature>
<feature type="transmembrane region" description="Helical" evidence="8">
    <location>
        <begin position="250"/>
        <end position="270"/>
    </location>
</feature>
<evidence type="ECO:0000256" key="4">
    <source>
        <dbReference type="ARBA" id="ARBA00022801"/>
    </source>
</evidence>
<dbReference type="GeneID" id="60589165"/>
<evidence type="ECO:0000256" key="1">
    <source>
        <dbReference type="ARBA" id="ARBA00004141"/>
    </source>
</evidence>
<keyword evidence="4" id="KW-0378">Hydrolase</keyword>